<dbReference type="Proteomes" id="UP000324222">
    <property type="component" value="Unassembled WGS sequence"/>
</dbReference>
<protein>
    <submittedName>
        <fullName evidence="2">Uncharacterized protein</fullName>
    </submittedName>
</protein>
<accession>A0A5B7FZ43</accession>
<keyword evidence="3" id="KW-1185">Reference proteome</keyword>
<comment type="caution">
    <text evidence="2">The sequence shown here is derived from an EMBL/GenBank/DDBJ whole genome shotgun (WGS) entry which is preliminary data.</text>
</comment>
<dbReference type="AlphaFoldDB" id="A0A5B7FZ43"/>
<evidence type="ECO:0000313" key="2">
    <source>
        <dbReference type="EMBL" id="MPC50303.1"/>
    </source>
</evidence>
<sequence>MIDCRLPSEHVDKPGSNGSEKSFPSSPSLFPAPVALTSFPLTFPPASPLLFPSVYYNSYVSRTTRYTIRKGPKEAAGLESRRKRRTRNITTLVGYEKTIRKMIKVKIKLKE</sequence>
<proteinExistence type="predicted"/>
<evidence type="ECO:0000256" key="1">
    <source>
        <dbReference type="SAM" id="MobiDB-lite"/>
    </source>
</evidence>
<organism evidence="2 3">
    <name type="scientific">Portunus trituberculatus</name>
    <name type="common">Swimming crab</name>
    <name type="synonym">Neptunus trituberculatus</name>
    <dbReference type="NCBI Taxonomy" id="210409"/>
    <lineage>
        <taxon>Eukaryota</taxon>
        <taxon>Metazoa</taxon>
        <taxon>Ecdysozoa</taxon>
        <taxon>Arthropoda</taxon>
        <taxon>Crustacea</taxon>
        <taxon>Multicrustacea</taxon>
        <taxon>Malacostraca</taxon>
        <taxon>Eumalacostraca</taxon>
        <taxon>Eucarida</taxon>
        <taxon>Decapoda</taxon>
        <taxon>Pleocyemata</taxon>
        <taxon>Brachyura</taxon>
        <taxon>Eubrachyura</taxon>
        <taxon>Portunoidea</taxon>
        <taxon>Portunidae</taxon>
        <taxon>Portuninae</taxon>
        <taxon>Portunus</taxon>
    </lineage>
</organism>
<reference evidence="2 3" key="1">
    <citation type="submission" date="2019-05" db="EMBL/GenBank/DDBJ databases">
        <title>Another draft genome of Portunus trituberculatus and its Hox gene families provides insights of decapod evolution.</title>
        <authorList>
            <person name="Jeong J.-H."/>
            <person name="Song I."/>
            <person name="Kim S."/>
            <person name="Choi T."/>
            <person name="Kim D."/>
            <person name="Ryu S."/>
            <person name="Kim W."/>
        </authorList>
    </citation>
    <scope>NUCLEOTIDE SEQUENCE [LARGE SCALE GENOMIC DNA]</scope>
    <source>
        <tissue evidence="2">Muscle</tissue>
    </source>
</reference>
<dbReference type="EMBL" id="VSRR010009416">
    <property type="protein sequence ID" value="MPC50303.1"/>
    <property type="molecule type" value="Genomic_DNA"/>
</dbReference>
<feature type="compositionally biased region" description="Basic and acidic residues" evidence="1">
    <location>
        <begin position="1"/>
        <end position="13"/>
    </location>
</feature>
<gene>
    <name evidence="2" type="ORF">E2C01_044127</name>
</gene>
<feature type="region of interest" description="Disordered" evidence="1">
    <location>
        <begin position="1"/>
        <end position="25"/>
    </location>
</feature>
<name>A0A5B7FZ43_PORTR</name>
<evidence type="ECO:0000313" key="3">
    <source>
        <dbReference type="Proteomes" id="UP000324222"/>
    </source>
</evidence>